<reference evidence="9" key="1">
    <citation type="submission" date="2024-06" db="EMBL/GenBank/DDBJ databases">
        <authorList>
            <person name="Ryan C."/>
        </authorList>
    </citation>
    <scope>NUCLEOTIDE SEQUENCE [LARGE SCALE GENOMIC DNA]</scope>
</reference>
<evidence type="ECO:0000256" key="1">
    <source>
        <dbReference type="ARBA" id="ARBA00000900"/>
    </source>
</evidence>
<dbReference type="EMBL" id="OZ075113">
    <property type="protein sequence ID" value="CAL5021972.1"/>
    <property type="molecule type" value="Genomic_DNA"/>
</dbReference>
<accession>A0ABC9CL83</accession>
<feature type="compositionally biased region" description="Polar residues" evidence="6">
    <location>
        <begin position="64"/>
        <end position="93"/>
    </location>
</feature>
<gene>
    <name evidence="8" type="ORF">URODEC1_LOCUS76283</name>
</gene>
<evidence type="ECO:0000256" key="2">
    <source>
        <dbReference type="ARBA" id="ARBA00004906"/>
    </source>
</evidence>
<dbReference type="GO" id="GO:0016567">
    <property type="term" value="P:protein ubiquitination"/>
    <property type="evidence" value="ECO:0007669"/>
    <property type="project" value="UniProtKB-ARBA"/>
</dbReference>
<feature type="domain" description="U-box" evidence="7">
    <location>
        <begin position="192"/>
        <end position="249"/>
    </location>
</feature>
<dbReference type="InterPro" id="IPR013083">
    <property type="entry name" value="Znf_RING/FYVE/PHD"/>
</dbReference>
<dbReference type="InterPro" id="IPR016024">
    <property type="entry name" value="ARM-type_fold"/>
</dbReference>
<evidence type="ECO:0000259" key="7">
    <source>
        <dbReference type="Pfam" id="PF04564"/>
    </source>
</evidence>
<feature type="region of interest" description="Disordered" evidence="6">
    <location>
        <begin position="37"/>
        <end position="115"/>
    </location>
</feature>
<evidence type="ECO:0000256" key="6">
    <source>
        <dbReference type="SAM" id="MobiDB-lite"/>
    </source>
</evidence>
<dbReference type="Pfam" id="PF04564">
    <property type="entry name" value="U-box"/>
    <property type="match status" value="1"/>
</dbReference>
<dbReference type="Proteomes" id="UP001497457">
    <property type="component" value="Chromosome 3rd"/>
</dbReference>
<sequence>MSLRRSRSIPTSPADDTLENRLLRTLNWEIQENARAISSVQPSPSPPPPPGCCLGVFGVAAGTSARSSSTQRSPPRNPAQGQASSDVAGTSGSAPPDPEPARTGSEEEATPEQDQAALTRSGYGAMMRSALANIQEDAEGQEQTPFAKMEEAMTGLMQLTYGKAEPQNPPELPREFATRWLHDDDDLSESGVMDDPVILASGYSVDQSYYQWFYPLNKVCPVTKKTLSHSSTAPNHLLEDMIAAWRLDHMTHPPASTADKLSSPVAPSDEQIQDILQKFSDHPVMQEEALHEIHLLSKITKGEQPCLQKWPELLQQLIDLQTNWKSTWKQNLEEERLGVVLNLSVHRPNREILARENRLPVALKNIVTKLHKQGSPALALAKVASIIAILSEFDMFRRGILDIGGMEMLWDLLKIEDAGVRKEAVTAIRVLCADEEGNTNAQSYNVSDVLPECLAVSDEVLLLLDCLPKVQSVVDKMSEKTVDLVNIIMAEQGTGLVTPEVTYSAISWVHAIVQRDEHKLEQVNNLENFKERLKELASGRLPMQTMLHLDSVINSSVLQFW</sequence>
<name>A0ABC9CL83_9POAL</name>
<reference evidence="8 9" key="2">
    <citation type="submission" date="2024-10" db="EMBL/GenBank/DDBJ databases">
        <authorList>
            <person name="Ryan C."/>
        </authorList>
    </citation>
    <scope>NUCLEOTIDE SEQUENCE [LARGE SCALE GENOMIC DNA]</scope>
</reference>
<dbReference type="SUPFAM" id="SSF57850">
    <property type="entry name" value="RING/U-box"/>
    <property type="match status" value="1"/>
</dbReference>
<keyword evidence="9" id="KW-1185">Reference proteome</keyword>
<dbReference type="InterPro" id="IPR003613">
    <property type="entry name" value="Ubox_domain"/>
</dbReference>
<dbReference type="InterPro" id="IPR011989">
    <property type="entry name" value="ARM-like"/>
</dbReference>
<keyword evidence="5" id="KW-0833">Ubl conjugation pathway</keyword>
<keyword evidence="4" id="KW-0808">Transferase</keyword>
<evidence type="ECO:0000313" key="8">
    <source>
        <dbReference type="EMBL" id="CAL5021972.1"/>
    </source>
</evidence>
<dbReference type="Gene3D" id="1.25.10.10">
    <property type="entry name" value="Leucine-rich Repeat Variant"/>
    <property type="match status" value="1"/>
</dbReference>
<proteinExistence type="predicted"/>
<comment type="pathway">
    <text evidence="2">Protein modification; protein ubiquitination.</text>
</comment>
<dbReference type="Gene3D" id="3.30.40.10">
    <property type="entry name" value="Zinc/RING finger domain, C3HC4 (zinc finger)"/>
    <property type="match status" value="1"/>
</dbReference>
<evidence type="ECO:0000256" key="3">
    <source>
        <dbReference type="ARBA" id="ARBA00012483"/>
    </source>
</evidence>
<comment type="catalytic activity">
    <reaction evidence="1">
        <text>S-ubiquitinyl-[E2 ubiquitin-conjugating enzyme]-L-cysteine + [acceptor protein]-L-lysine = [E2 ubiquitin-conjugating enzyme]-L-cysteine + N(6)-ubiquitinyl-[acceptor protein]-L-lysine.</text>
        <dbReference type="EC" id="2.3.2.27"/>
    </reaction>
</comment>
<organism evidence="8 9">
    <name type="scientific">Urochloa decumbens</name>
    <dbReference type="NCBI Taxonomy" id="240449"/>
    <lineage>
        <taxon>Eukaryota</taxon>
        <taxon>Viridiplantae</taxon>
        <taxon>Streptophyta</taxon>
        <taxon>Embryophyta</taxon>
        <taxon>Tracheophyta</taxon>
        <taxon>Spermatophyta</taxon>
        <taxon>Magnoliopsida</taxon>
        <taxon>Liliopsida</taxon>
        <taxon>Poales</taxon>
        <taxon>Poaceae</taxon>
        <taxon>PACMAD clade</taxon>
        <taxon>Panicoideae</taxon>
        <taxon>Panicodae</taxon>
        <taxon>Paniceae</taxon>
        <taxon>Melinidinae</taxon>
        <taxon>Urochloa</taxon>
    </lineage>
</organism>
<dbReference type="GO" id="GO:0061630">
    <property type="term" value="F:ubiquitin protein ligase activity"/>
    <property type="evidence" value="ECO:0007669"/>
    <property type="project" value="UniProtKB-EC"/>
</dbReference>
<evidence type="ECO:0000256" key="5">
    <source>
        <dbReference type="ARBA" id="ARBA00022786"/>
    </source>
</evidence>
<dbReference type="AlphaFoldDB" id="A0ABC9CL83"/>
<dbReference type="SUPFAM" id="SSF48371">
    <property type="entry name" value="ARM repeat"/>
    <property type="match status" value="1"/>
</dbReference>
<feature type="region of interest" description="Disordered" evidence="6">
    <location>
        <begin position="1"/>
        <end position="20"/>
    </location>
</feature>
<evidence type="ECO:0000313" key="9">
    <source>
        <dbReference type="Proteomes" id="UP001497457"/>
    </source>
</evidence>
<dbReference type="EC" id="2.3.2.27" evidence="3"/>
<dbReference type="PANTHER" id="PTHR23315">
    <property type="entry name" value="U BOX DOMAIN-CONTAINING"/>
    <property type="match status" value="1"/>
</dbReference>
<evidence type="ECO:0000256" key="4">
    <source>
        <dbReference type="ARBA" id="ARBA00022679"/>
    </source>
</evidence>
<dbReference type="PANTHER" id="PTHR23315:SF260">
    <property type="entry name" value="U-BOX DOMAIN-CONTAINING PROTEIN 73"/>
    <property type="match status" value="1"/>
</dbReference>
<protein>
    <recommendedName>
        <fullName evidence="3">RING-type E3 ubiquitin transferase</fullName>
        <ecNumber evidence="3">2.3.2.27</ecNumber>
    </recommendedName>
</protein>